<accession>A0A0K0D1J0</accession>
<dbReference type="InterPro" id="IPR036291">
    <property type="entry name" value="NAD(P)-bd_dom_sf"/>
</dbReference>
<dbReference type="Gene3D" id="3.40.50.720">
    <property type="entry name" value="NAD(P)-binding Rossmann-like Domain"/>
    <property type="match status" value="1"/>
</dbReference>
<dbReference type="PANTHER" id="PTHR43544">
    <property type="entry name" value="SHORT-CHAIN DEHYDROGENASE/REDUCTASE"/>
    <property type="match status" value="1"/>
</dbReference>
<dbReference type="PRINTS" id="PR00080">
    <property type="entry name" value="SDRFAMILY"/>
</dbReference>
<evidence type="ECO:0000256" key="1">
    <source>
        <dbReference type="ARBA" id="ARBA00022857"/>
    </source>
</evidence>
<dbReference type="AlphaFoldDB" id="A0A0K0D1J0"/>
<comment type="similarity">
    <text evidence="3">Belongs to the short-chain dehydrogenases/reductases (SDR) family.</text>
</comment>
<evidence type="ECO:0000256" key="3">
    <source>
        <dbReference type="RuleBase" id="RU000363"/>
    </source>
</evidence>
<reference evidence="4" key="1">
    <citation type="submission" date="2012-09" db="EMBL/GenBank/DDBJ databases">
        <authorList>
            <person name="Martin A.A."/>
        </authorList>
    </citation>
    <scope>NUCLEOTIDE SEQUENCE</scope>
</reference>
<keyword evidence="1" id="KW-0521">NADP</keyword>
<keyword evidence="4" id="KW-1185">Reference proteome</keyword>
<dbReference type="WBParaSite" id="ACAC_0000393501-mRNA-1">
    <property type="protein sequence ID" value="ACAC_0000393501-mRNA-1"/>
    <property type="gene ID" value="ACAC_0000393501"/>
</dbReference>
<organism evidence="4 5">
    <name type="scientific">Angiostrongylus cantonensis</name>
    <name type="common">Rat lungworm</name>
    <dbReference type="NCBI Taxonomy" id="6313"/>
    <lineage>
        <taxon>Eukaryota</taxon>
        <taxon>Metazoa</taxon>
        <taxon>Ecdysozoa</taxon>
        <taxon>Nematoda</taxon>
        <taxon>Chromadorea</taxon>
        <taxon>Rhabditida</taxon>
        <taxon>Rhabditina</taxon>
        <taxon>Rhabditomorpha</taxon>
        <taxon>Strongyloidea</taxon>
        <taxon>Metastrongylidae</taxon>
        <taxon>Angiostrongylus</taxon>
    </lineage>
</organism>
<dbReference type="Pfam" id="PF00106">
    <property type="entry name" value="adh_short"/>
    <property type="match status" value="1"/>
</dbReference>
<dbReference type="PRINTS" id="PR00081">
    <property type="entry name" value="GDHRDH"/>
</dbReference>
<keyword evidence="2" id="KW-0560">Oxidoreductase</keyword>
<dbReference type="InterPro" id="IPR002347">
    <property type="entry name" value="SDR_fam"/>
</dbReference>
<proteinExistence type="inferred from homology"/>
<evidence type="ECO:0000256" key="2">
    <source>
        <dbReference type="ARBA" id="ARBA00023002"/>
    </source>
</evidence>
<protein>
    <submittedName>
        <fullName evidence="5">NAD(P)-binding Rossmann-fold superfamily protein</fullName>
    </submittedName>
</protein>
<sequence>MNYPASVFITGANRGIGLGLVKEFLKVPSVTLVIAGARNPEGAKVRQCFVFWNKKEYRFQNDGEVEKAVGGAGLNLLINNAAILLPYFTNGAICRQTLLDCLNVNTIGPAIICQASSHGIGDHFGVDRAAIINISSFWASVGKNKDGSGDLGTLAYKISKSALNQLGKTLAVDLAKEKILVAQFCPGWVKTEMGNMAGRIAEITVEESVSALVRSMSKLQKKHSGGFFNRRLEMAYPASVLITGADRGIGLGLVMEFLKVPSVKLVIAGALSPDTAK</sequence>
<name>A0A0K0D1J0_ANGCA</name>
<dbReference type="SUPFAM" id="SSF51735">
    <property type="entry name" value="NAD(P)-binding Rossmann-fold domains"/>
    <property type="match status" value="2"/>
</dbReference>
<dbReference type="PANTHER" id="PTHR43544:SF7">
    <property type="entry name" value="NADB-LER2"/>
    <property type="match status" value="1"/>
</dbReference>
<evidence type="ECO:0000313" key="5">
    <source>
        <dbReference type="WBParaSite" id="ACAC_0000393501-mRNA-1"/>
    </source>
</evidence>
<dbReference type="Proteomes" id="UP000035642">
    <property type="component" value="Unassembled WGS sequence"/>
</dbReference>
<dbReference type="InterPro" id="IPR051468">
    <property type="entry name" value="Fungal_SecMetab_SDRs"/>
</dbReference>
<dbReference type="GO" id="GO:0016491">
    <property type="term" value="F:oxidoreductase activity"/>
    <property type="evidence" value="ECO:0007669"/>
    <property type="project" value="UniProtKB-KW"/>
</dbReference>
<dbReference type="GO" id="GO:0005737">
    <property type="term" value="C:cytoplasm"/>
    <property type="evidence" value="ECO:0007669"/>
    <property type="project" value="TreeGrafter"/>
</dbReference>
<evidence type="ECO:0000313" key="4">
    <source>
        <dbReference type="Proteomes" id="UP000035642"/>
    </source>
</evidence>
<reference evidence="5" key="2">
    <citation type="submission" date="2017-02" db="UniProtKB">
        <authorList>
            <consortium name="WormBaseParasite"/>
        </authorList>
    </citation>
    <scope>IDENTIFICATION</scope>
</reference>